<evidence type="ECO:0000256" key="11">
    <source>
        <dbReference type="ARBA" id="ARBA00023136"/>
    </source>
</evidence>
<evidence type="ECO:0000256" key="10">
    <source>
        <dbReference type="ARBA" id="ARBA00023065"/>
    </source>
</evidence>
<evidence type="ECO:0000256" key="8">
    <source>
        <dbReference type="ARBA" id="ARBA00022729"/>
    </source>
</evidence>
<keyword evidence="8" id="KW-0732">Signal</keyword>
<evidence type="ECO:0000256" key="12">
    <source>
        <dbReference type="ARBA" id="ARBA00023285"/>
    </source>
</evidence>
<comment type="function">
    <text evidence="14">Part of the energy-coupling factor (ECF) transporter complex CbiMNOQ involved in cobalt import.</text>
</comment>
<organism evidence="15 16">
    <name type="scientific">Paenibacillus donghaensis</name>
    <dbReference type="NCBI Taxonomy" id="414771"/>
    <lineage>
        <taxon>Bacteria</taxon>
        <taxon>Bacillati</taxon>
        <taxon>Bacillota</taxon>
        <taxon>Bacilli</taxon>
        <taxon>Bacillales</taxon>
        <taxon>Paenibacillaceae</taxon>
        <taxon>Paenibacillus</taxon>
    </lineage>
</organism>
<feature type="transmembrane region" description="Helical" evidence="14">
    <location>
        <begin position="169"/>
        <end position="196"/>
    </location>
</feature>
<evidence type="ECO:0000256" key="7">
    <source>
        <dbReference type="ARBA" id="ARBA00022692"/>
    </source>
</evidence>
<keyword evidence="11 14" id="KW-0472">Membrane</keyword>
<evidence type="ECO:0000256" key="5">
    <source>
        <dbReference type="ARBA" id="ARBA00022475"/>
    </source>
</evidence>
<accession>A0A2Z2K9E0</accession>
<dbReference type="EMBL" id="CP021780">
    <property type="protein sequence ID" value="ASA20035.1"/>
    <property type="molecule type" value="Genomic_DNA"/>
</dbReference>
<comment type="subcellular location">
    <subcellularLocation>
        <location evidence="1">Cell inner membrane</location>
        <topology evidence="1">Multi-pass membrane protein</topology>
    </subcellularLocation>
    <subcellularLocation>
        <location evidence="14">Cell membrane</location>
        <topology evidence="14">Multi-pass membrane protein</topology>
    </subcellularLocation>
</comment>
<sequence length="254" mass="26864">MRKCRLGSFAAIVAGFTVYFLLNEPGTANAMHIMEGFLPAGWALFWWLAFIPFFALGLVKLTRMTKENPELKLLLGLAGAFTFVLSALKLPSVTGSSSHPTGTGLGAVMLGPLSMSVLGSVVLLFQALLLAHGGLTTLGANAFSMAVAGPFAGYAAYKLVMKLTSRERVAVFTAAAMADLVTYVVTSVQLAIAFPAADGGVWTSFAKFGSIFAVTQIPLAISEGLLTVLLWNWLKSYSPGELSLLKRQTKGGSF</sequence>
<gene>
    <name evidence="14" type="primary">cbiM</name>
    <name evidence="15" type="ORF">B9T62_04005</name>
</gene>
<keyword evidence="3 14" id="KW-0171">Cobalt transport</keyword>
<dbReference type="GO" id="GO:0015087">
    <property type="term" value="F:cobalt ion transmembrane transporter activity"/>
    <property type="evidence" value="ECO:0007669"/>
    <property type="project" value="UniProtKB-UniRule"/>
</dbReference>
<dbReference type="GO" id="GO:0009236">
    <property type="term" value="P:cobalamin biosynthetic process"/>
    <property type="evidence" value="ECO:0007669"/>
    <property type="project" value="UniProtKB-UniRule"/>
</dbReference>
<feature type="transmembrane region" description="Helical" evidence="14">
    <location>
        <begin position="208"/>
        <end position="234"/>
    </location>
</feature>
<evidence type="ECO:0000256" key="3">
    <source>
        <dbReference type="ARBA" id="ARBA00022426"/>
    </source>
</evidence>
<keyword evidence="12 14" id="KW-0170">Cobalt</keyword>
<dbReference type="Gene3D" id="1.10.1760.20">
    <property type="match status" value="1"/>
</dbReference>
<feature type="transmembrane region" description="Helical" evidence="14">
    <location>
        <begin position="71"/>
        <end position="88"/>
    </location>
</feature>
<keyword evidence="5 14" id="KW-1003">Cell membrane</keyword>
<keyword evidence="9 14" id="KW-1133">Transmembrane helix</keyword>
<dbReference type="KEGG" id="pdh:B9T62_04005"/>
<dbReference type="HAMAP" id="MF_01462">
    <property type="entry name" value="CbiM"/>
    <property type="match status" value="1"/>
</dbReference>
<dbReference type="RefSeq" id="WP_087914058.1">
    <property type="nucleotide sequence ID" value="NZ_CP021780.1"/>
</dbReference>
<evidence type="ECO:0000256" key="4">
    <source>
        <dbReference type="ARBA" id="ARBA00022448"/>
    </source>
</evidence>
<keyword evidence="10 14" id="KW-0406">Ion transport</keyword>
<dbReference type="PANTHER" id="PTHR43627:SF1">
    <property type="entry name" value="COBALT TRANSPORT PROTEIN CBIM"/>
    <property type="match status" value="1"/>
</dbReference>
<feature type="transmembrane region" description="Helical" evidence="14">
    <location>
        <begin position="40"/>
        <end position="59"/>
    </location>
</feature>
<protein>
    <recommendedName>
        <fullName evidence="14">Cobalt transport protein CbiM</fullName>
    </recommendedName>
    <alternativeName>
        <fullName evidence="14">Energy-coupling factor transporter probable substrate-capture protein CbiM</fullName>
        <shortName evidence="14">ECF transporter S component CbiM</shortName>
    </alternativeName>
</protein>
<feature type="transmembrane region" description="Helical" evidence="14">
    <location>
        <begin position="108"/>
        <end position="131"/>
    </location>
</feature>
<dbReference type="OrthoDB" id="9809846at2"/>
<dbReference type="InterPro" id="IPR002751">
    <property type="entry name" value="CbiM/NikMN"/>
</dbReference>
<keyword evidence="6 14" id="KW-0169">Cobalamin biosynthesis</keyword>
<comment type="similarity">
    <text evidence="13 14">Belongs to the CbiM family.</text>
</comment>
<evidence type="ECO:0000256" key="1">
    <source>
        <dbReference type="ARBA" id="ARBA00004429"/>
    </source>
</evidence>
<evidence type="ECO:0000256" key="2">
    <source>
        <dbReference type="ARBA" id="ARBA00004953"/>
    </source>
</evidence>
<dbReference type="Pfam" id="PF01891">
    <property type="entry name" value="CbiM"/>
    <property type="match status" value="1"/>
</dbReference>
<evidence type="ECO:0000256" key="6">
    <source>
        <dbReference type="ARBA" id="ARBA00022573"/>
    </source>
</evidence>
<keyword evidence="16" id="KW-1185">Reference proteome</keyword>
<dbReference type="NCBIfam" id="TIGR00123">
    <property type="entry name" value="cbiM"/>
    <property type="match status" value="1"/>
</dbReference>
<reference evidence="15 16" key="1">
    <citation type="submission" date="2017-06" db="EMBL/GenBank/DDBJ databases">
        <title>Complete genome sequence of Paenibacillus donghaensis KCTC 13049T isolated from East Sea sediment, South Korea.</title>
        <authorList>
            <person name="Jung B.K."/>
            <person name="Hong S.-J."/>
            <person name="Shin J.-H."/>
        </authorList>
    </citation>
    <scope>NUCLEOTIDE SEQUENCE [LARGE SCALE GENOMIC DNA]</scope>
    <source>
        <strain evidence="15 16">KCTC 13049</strain>
    </source>
</reference>
<evidence type="ECO:0000256" key="14">
    <source>
        <dbReference type="HAMAP-Rule" id="MF_01462"/>
    </source>
</evidence>
<name>A0A2Z2K9E0_9BACL</name>
<dbReference type="AlphaFoldDB" id="A0A2Z2K9E0"/>
<dbReference type="FunFam" id="1.10.1760.20:FF:000001">
    <property type="entry name" value="Cobalt transport protein CbiM"/>
    <property type="match status" value="1"/>
</dbReference>
<dbReference type="NCBIfam" id="NF006184">
    <property type="entry name" value="PRK08319.1"/>
    <property type="match status" value="1"/>
</dbReference>
<evidence type="ECO:0000313" key="16">
    <source>
        <dbReference type="Proteomes" id="UP000249890"/>
    </source>
</evidence>
<keyword evidence="7 14" id="KW-0812">Transmembrane</keyword>
<dbReference type="Proteomes" id="UP000249890">
    <property type="component" value="Chromosome"/>
</dbReference>
<comment type="subunit">
    <text evidence="14">Forms an energy-coupling factor (ECF) transporter complex composed of an ATP-binding protein (A component, CbiO), a transmembrane protein (T component, CbiQ) and 2 possible substrate-capture proteins (S components, CbiM and CbiN) of unknown stoichimetry.</text>
</comment>
<dbReference type="InterPro" id="IPR018024">
    <property type="entry name" value="CbiM"/>
</dbReference>
<dbReference type="GO" id="GO:0043190">
    <property type="term" value="C:ATP-binding cassette (ABC) transporter complex"/>
    <property type="evidence" value="ECO:0007669"/>
    <property type="project" value="InterPro"/>
</dbReference>
<evidence type="ECO:0000256" key="13">
    <source>
        <dbReference type="ARBA" id="ARBA00060918"/>
    </source>
</evidence>
<dbReference type="UniPathway" id="UPA00148"/>
<keyword evidence="4 14" id="KW-0813">Transport</keyword>
<dbReference type="PANTHER" id="PTHR43627">
    <property type="match status" value="1"/>
</dbReference>
<evidence type="ECO:0000256" key="9">
    <source>
        <dbReference type="ARBA" id="ARBA00022989"/>
    </source>
</evidence>
<evidence type="ECO:0000313" key="15">
    <source>
        <dbReference type="EMBL" id="ASA20035.1"/>
    </source>
</evidence>
<proteinExistence type="inferred from homology"/>
<comment type="pathway">
    <text evidence="2 14">Cofactor biosynthesis; adenosylcobalamin biosynthesis.</text>
</comment>